<feature type="compositionally biased region" description="Basic and acidic residues" evidence="1">
    <location>
        <begin position="25"/>
        <end position="37"/>
    </location>
</feature>
<protein>
    <submittedName>
        <fullName evidence="2">Putative secreted protein</fullName>
    </submittedName>
</protein>
<evidence type="ECO:0000256" key="1">
    <source>
        <dbReference type="SAM" id="MobiDB-lite"/>
    </source>
</evidence>
<dbReference type="AlphaFoldDB" id="A0A2M4DGS7"/>
<proteinExistence type="predicted"/>
<sequence length="100" mass="10859">MMFRPPVGYVCMATATVAADADPDDQNKRKPTVKEEGNLEDEVEEEGRAVRFVLSRTRVVHQPPLPHHTNHVPRPITAHSLSLATGSLSLSPSAAHKNAA</sequence>
<evidence type="ECO:0000313" key="2">
    <source>
        <dbReference type="EMBL" id="MBW76348.1"/>
    </source>
</evidence>
<feature type="region of interest" description="Disordered" evidence="1">
    <location>
        <begin position="19"/>
        <end position="45"/>
    </location>
</feature>
<dbReference type="EMBL" id="GGFL01012170">
    <property type="protein sequence ID" value="MBW76348.1"/>
    <property type="molecule type" value="Transcribed_RNA"/>
</dbReference>
<organism evidence="2">
    <name type="scientific">Anopheles darlingi</name>
    <name type="common">Mosquito</name>
    <dbReference type="NCBI Taxonomy" id="43151"/>
    <lineage>
        <taxon>Eukaryota</taxon>
        <taxon>Metazoa</taxon>
        <taxon>Ecdysozoa</taxon>
        <taxon>Arthropoda</taxon>
        <taxon>Hexapoda</taxon>
        <taxon>Insecta</taxon>
        <taxon>Pterygota</taxon>
        <taxon>Neoptera</taxon>
        <taxon>Endopterygota</taxon>
        <taxon>Diptera</taxon>
        <taxon>Nematocera</taxon>
        <taxon>Culicoidea</taxon>
        <taxon>Culicidae</taxon>
        <taxon>Anophelinae</taxon>
        <taxon>Anopheles</taxon>
    </lineage>
</organism>
<accession>A0A2M4DGS7</accession>
<reference evidence="2" key="1">
    <citation type="submission" date="2018-01" db="EMBL/GenBank/DDBJ databases">
        <title>An insight into the sialome of Amazonian anophelines.</title>
        <authorList>
            <person name="Ribeiro J.M."/>
            <person name="Scarpassa V."/>
            <person name="Calvo E."/>
        </authorList>
    </citation>
    <scope>NUCLEOTIDE SEQUENCE</scope>
</reference>
<name>A0A2M4DGS7_ANODA</name>